<dbReference type="Proteomes" id="UP001597102">
    <property type="component" value="Unassembled WGS sequence"/>
</dbReference>
<evidence type="ECO:0000256" key="2">
    <source>
        <dbReference type="ARBA" id="ARBA00012438"/>
    </source>
</evidence>
<evidence type="ECO:0000259" key="8">
    <source>
        <dbReference type="SMART" id="SM00911"/>
    </source>
</evidence>
<dbReference type="SUPFAM" id="SSF55785">
    <property type="entry name" value="PYP-like sensor domain (PAS domain)"/>
    <property type="match status" value="1"/>
</dbReference>
<evidence type="ECO:0000256" key="3">
    <source>
        <dbReference type="ARBA" id="ARBA00022553"/>
    </source>
</evidence>
<evidence type="ECO:0000313" key="9">
    <source>
        <dbReference type="EMBL" id="MFD0988011.1"/>
    </source>
</evidence>
<dbReference type="RefSeq" id="WP_379090521.1">
    <property type="nucleotide sequence ID" value="NZ_JBHTJO010000001.1"/>
</dbReference>
<evidence type="ECO:0000256" key="7">
    <source>
        <dbReference type="ARBA" id="ARBA00022840"/>
    </source>
</evidence>
<dbReference type="SUPFAM" id="SSF55874">
    <property type="entry name" value="ATPase domain of HSP90 chaperone/DNA topoisomerase II/histidine kinase"/>
    <property type="match status" value="1"/>
</dbReference>
<name>A0ABW3JDZ7_9HYPH</name>
<sequence length="329" mass="36803">MIDTQPSSKDNVESAFQTDDGRMLFDSIDRGFCIVEVLFDEDQRPEDYRFLKVNDAFEEQTGLVSAVGRTMRSLRTDHEDHWYRIYGQVALTGEPVRFREHAETLGRWYDVYAFRVYEPELRQVAILFEDISEQRREEEKLALISAEFEHRSKNMLTLIRSMVQLTDADTVEAFKDKIYGRIGALASAHDLLLGEGGNSARLSGLLDVEAEAAGGRLSYEGPDVRIVAHAVQPTSMVLHELATNATKHGALSSPEGQVTVTWSWQADDFVIEWIEVGGPRPDPGHESGMGTKIIDRSVTGQLSGTAEFDWNDAGLRCIIRVPANLAKPA</sequence>
<dbReference type="EC" id="2.7.13.3" evidence="2"/>
<dbReference type="PANTHER" id="PTHR41523:SF8">
    <property type="entry name" value="ETHYLENE RESPONSE SENSOR PROTEIN"/>
    <property type="match status" value="1"/>
</dbReference>
<comment type="catalytic activity">
    <reaction evidence="1">
        <text>ATP + protein L-histidine = ADP + protein N-phospho-L-histidine.</text>
        <dbReference type="EC" id="2.7.13.3"/>
    </reaction>
</comment>
<proteinExistence type="predicted"/>
<dbReference type="InterPro" id="IPR011102">
    <property type="entry name" value="Sig_transdc_His_kinase_HWE"/>
</dbReference>
<dbReference type="EMBL" id="JBHTJO010000001">
    <property type="protein sequence ID" value="MFD0988011.1"/>
    <property type="molecule type" value="Genomic_DNA"/>
</dbReference>
<reference evidence="10" key="1">
    <citation type="journal article" date="2019" name="Int. J. Syst. Evol. Microbiol.">
        <title>The Global Catalogue of Microorganisms (GCM) 10K type strain sequencing project: providing services to taxonomists for standard genome sequencing and annotation.</title>
        <authorList>
            <consortium name="The Broad Institute Genomics Platform"/>
            <consortium name="The Broad Institute Genome Sequencing Center for Infectious Disease"/>
            <person name="Wu L."/>
            <person name="Ma J."/>
        </authorList>
    </citation>
    <scope>NUCLEOTIDE SEQUENCE [LARGE SCALE GENOMIC DNA]</scope>
    <source>
        <strain evidence="10">CCUG 61697</strain>
    </source>
</reference>
<dbReference type="Gene3D" id="3.30.565.10">
    <property type="entry name" value="Histidine kinase-like ATPase, C-terminal domain"/>
    <property type="match status" value="1"/>
</dbReference>
<dbReference type="Gene3D" id="3.30.450.20">
    <property type="entry name" value="PAS domain"/>
    <property type="match status" value="1"/>
</dbReference>
<keyword evidence="7" id="KW-0067">ATP-binding</keyword>
<comment type="caution">
    <text evidence="9">The sequence shown here is derived from an EMBL/GenBank/DDBJ whole genome shotgun (WGS) entry which is preliminary data.</text>
</comment>
<organism evidence="9 10">
    <name type="scientific">Methyloligella solikamskensis</name>
    <dbReference type="NCBI Taxonomy" id="1177756"/>
    <lineage>
        <taxon>Bacteria</taxon>
        <taxon>Pseudomonadati</taxon>
        <taxon>Pseudomonadota</taxon>
        <taxon>Alphaproteobacteria</taxon>
        <taxon>Hyphomicrobiales</taxon>
        <taxon>Hyphomicrobiaceae</taxon>
        <taxon>Methyloligella</taxon>
    </lineage>
</organism>
<dbReference type="InterPro" id="IPR036890">
    <property type="entry name" value="HATPase_C_sf"/>
</dbReference>
<evidence type="ECO:0000313" key="10">
    <source>
        <dbReference type="Proteomes" id="UP001597102"/>
    </source>
</evidence>
<evidence type="ECO:0000256" key="1">
    <source>
        <dbReference type="ARBA" id="ARBA00000085"/>
    </source>
</evidence>
<gene>
    <name evidence="9" type="ORF">ACFQ2F_12980</name>
</gene>
<evidence type="ECO:0000256" key="6">
    <source>
        <dbReference type="ARBA" id="ARBA00022777"/>
    </source>
</evidence>
<dbReference type="InterPro" id="IPR035965">
    <property type="entry name" value="PAS-like_dom_sf"/>
</dbReference>
<keyword evidence="3" id="KW-0597">Phosphoprotein</keyword>
<feature type="domain" description="Signal transduction histidine kinase HWE region" evidence="8">
    <location>
        <begin position="147"/>
        <end position="223"/>
    </location>
</feature>
<protein>
    <recommendedName>
        <fullName evidence="2">histidine kinase</fullName>
        <ecNumber evidence="2">2.7.13.3</ecNumber>
    </recommendedName>
</protein>
<keyword evidence="5" id="KW-0547">Nucleotide-binding</keyword>
<dbReference type="SMART" id="SM00911">
    <property type="entry name" value="HWE_HK"/>
    <property type="match status" value="1"/>
</dbReference>
<dbReference type="PANTHER" id="PTHR41523">
    <property type="entry name" value="TWO-COMPONENT SYSTEM SENSOR PROTEIN"/>
    <property type="match status" value="1"/>
</dbReference>
<keyword evidence="4" id="KW-0808">Transferase</keyword>
<keyword evidence="10" id="KW-1185">Reference proteome</keyword>
<dbReference type="Pfam" id="PF07536">
    <property type="entry name" value="HWE_HK"/>
    <property type="match status" value="1"/>
</dbReference>
<evidence type="ECO:0000256" key="4">
    <source>
        <dbReference type="ARBA" id="ARBA00022679"/>
    </source>
</evidence>
<accession>A0ABW3JDZ7</accession>
<evidence type="ECO:0000256" key="5">
    <source>
        <dbReference type="ARBA" id="ARBA00022741"/>
    </source>
</evidence>
<dbReference type="GO" id="GO:0016301">
    <property type="term" value="F:kinase activity"/>
    <property type="evidence" value="ECO:0007669"/>
    <property type="project" value="UniProtKB-KW"/>
</dbReference>
<keyword evidence="6 9" id="KW-0418">Kinase</keyword>